<protein>
    <submittedName>
        <fullName evidence="1">Uncharacterized protein</fullName>
    </submittedName>
</protein>
<gene>
    <name evidence="1" type="ORF">ALC57_14399</name>
</gene>
<dbReference type="AlphaFoldDB" id="A0A195DKL0"/>
<organism evidence="1 2">
    <name type="scientific">Trachymyrmex cornetzi</name>
    <dbReference type="NCBI Taxonomy" id="471704"/>
    <lineage>
        <taxon>Eukaryota</taxon>
        <taxon>Metazoa</taxon>
        <taxon>Ecdysozoa</taxon>
        <taxon>Arthropoda</taxon>
        <taxon>Hexapoda</taxon>
        <taxon>Insecta</taxon>
        <taxon>Pterygota</taxon>
        <taxon>Neoptera</taxon>
        <taxon>Endopterygota</taxon>
        <taxon>Hymenoptera</taxon>
        <taxon>Apocrita</taxon>
        <taxon>Aculeata</taxon>
        <taxon>Formicoidea</taxon>
        <taxon>Formicidae</taxon>
        <taxon>Myrmicinae</taxon>
        <taxon>Trachymyrmex</taxon>
    </lineage>
</organism>
<dbReference type="EMBL" id="KQ980765">
    <property type="protein sequence ID" value="KYN13386.1"/>
    <property type="molecule type" value="Genomic_DNA"/>
</dbReference>
<reference evidence="1 2" key="1">
    <citation type="submission" date="2015-09" db="EMBL/GenBank/DDBJ databases">
        <title>Trachymyrmex cornetzi WGS genome.</title>
        <authorList>
            <person name="Nygaard S."/>
            <person name="Hu H."/>
            <person name="Boomsma J."/>
            <person name="Zhang G."/>
        </authorList>
    </citation>
    <scope>NUCLEOTIDE SEQUENCE [LARGE SCALE GENOMIC DNA]</scope>
    <source>
        <strain evidence="1">Tcor2-1</strain>
        <tissue evidence="1">Whole body</tissue>
    </source>
</reference>
<name>A0A195DKL0_9HYME</name>
<proteinExistence type="predicted"/>
<evidence type="ECO:0000313" key="2">
    <source>
        <dbReference type="Proteomes" id="UP000078492"/>
    </source>
</evidence>
<dbReference type="Proteomes" id="UP000078492">
    <property type="component" value="Unassembled WGS sequence"/>
</dbReference>
<sequence>AVDAPWHPLSLSSGTATRATPQPYFFHSVLSIDQVLNFRVHPSRASTSSSSASSTSSSCSSCYVLFRFSSIHPRTLALRRGVRRCHPFGPHPPVPPLCLIKRTH</sequence>
<accession>A0A195DKL0</accession>
<keyword evidence="2" id="KW-1185">Reference proteome</keyword>
<feature type="non-terminal residue" evidence="1">
    <location>
        <position position="1"/>
    </location>
</feature>
<evidence type="ECO:0000313" key="1">
    <source>
        <dbReference type="EMBL" id="KYN13386.1"/>
    </source>
</evidence>